<gene>
    <name evidence="3" type="ORF">CWATWH0003_2503</name>
</gene>
<evidence type="ECO:0000259" key="2">
    <source>
        <dbReference type="Pfam" id="PF02638"/>
    </source>
</evidence>
<proteinExistence type="predicted"/>
<accession>G5J4T7</accession>
<dbReference type="AlphaFoldDB" id="G5J4T7"/>
<name>G5J4T7_CROWT</name>
<dbReference type="InterPro" id="IPR052177">
    <property type="entry name" value="Divisome_Glycosyl_Hydrolase"/>
</dbReference>
<dbReference type="Gene3D" id="3.20.20.80">
    <property type="entry name" value="Glycosidases"/>
    <property type="match status" value="1"/>
</dbReference>
<dbReference type="InterPro" id="IPR003790">
    <property type="entry name" value="GHL10"/>
</dbReference>
<dbReference type="InterPro" id="IPR017853">
    <property type="entry name" value="GH"/>
</dbReference>
<dbReference type="EMBL" id="AESD01000373">
    <property type="protein sequence ID" value="EHJ12793.1"/>
    <property type="molecule type" value="Genomic_DNA"/>
</dbReference>
<dbReference type="Proteomes" id="UP000003477">
    <property type="component" value="Unassembled WGS sequence"/>
</dbReference>
<evidence type="ECO:0000313" key="3">
    <source>
        <dbReference type="EMBL" id="EHJ12793.1"/>
    </source>
</evidence>
<dbReference type="Pfam" id="PF02638">
    <property type="entry name" value="GHL10"/>
    <property type="match status" value="2"/>
</dbReference>
<feature type="domain" description="Glycosyl hydrolase-like 10" evidence="2">
    <location>
        <begin position="189"/>
        <end position="370"/>
    </location>
</feature>
<dbReference type="PATRIC" id="fig|423471.3.peg.2356"/>
<keyword evidence="1" id="KW-0732">Signal</keyword>
<reference evidence="3 4" key="1">
    <citation type="journal article" date="2011" name="Front. Microbiol.">
        <title>Two Strains of Crocosphaera watsonii with Highly Conserved Genomes are Distinguished by Strain-Specific Features.</title>
        <authorList>
            <person name="Bench S.R."/>
            <person name="Ilikchyan I.N."/>
            <person name="Tripp H.J."/>
            <person name="Zehr J.P."/>
        </authorList>
    </citation>
    <scope>NUCLEOTIDE SEQUENCE [LARGE SCALE GENOMIC DNA]</scope>
    <source>
        <strain evidence="3 4">WH 0003</strain>
    </source>
</reference>
<evidence type="ECO:0000313" key="4">
    <source>
        <dbReference type="Proteomes" id="UP000003477"/>
    </source>
</evidence>
<comment type="caution">
    <text evidence="3">The sequence shown here is derived from an EMBL/GenBank/DDBJ whole genome shotgun (WGS) entry which is preliminary data.</text>
</comment>
<sequence length="417" mass="48324">MFAWRNRLICIVLTTIILLVVLVTKSGFPSSGKVASPSFQERRGVWLTNVASAVLFVPGSSQRAIKQLAEHHFNTVYPVVWNRGYTFYPSALAKEMIGKPQEPFINWTRGNVDILKVIIEESHQRGLEVLPWFEYGLMIPRSSLLAQKHPDWLTESKEGSANTFFQDELEAKNEKNNGNLIQRWRKSAYERQVSQLAWLNPLHPEVQQLIKGLMLEVVMNYPVDGVQLDDHFGMPVELGYDPLTVKIYQQEHRGKSPPKDTHNGEWMRWRAAKMTAFMTDLVKTIKTINPDIIVSLSPNSHPFSYQNYLQDWKTWVRRGLIDELVLQVYRNDLNSFNRELHQSAVKLARKKIPVSIGILSGTLNNTVKIEQIKEQVETVRKQGFDGVSFFYWESLWGYLTPESPYKRRRIFDELFSK</sequence>
<dbReference type="SUPFAM" id="SSF51445">
    <property type="entry name" value="(Trans)glycosidases"/>
    <property type="match status" value="1"/>
</dbReference>
<dbReference type="PANTHER" id="PTHR43405:SF1">
    <property type="entry name" value="GLYCOSYL HYDROLASE DIGH"/>
    <property type="match status" value="1"/>
</dbReference>
<dbReference type="PANTHER" id="PTHR43405">
    <property type="entry name" value="GLYCOSYL HYDROLASE DIGH"/>
    <property type="match status" value="1"/>
</dbReference>
<organism evidence="3 4">
    <name type="scientific">Crocosphaera watsonii WH 0003</name>
    <dbReference type="NCBI Taxonomy" id="423471"/>
    <lineage>
        <taxon>Bacteria</taxon>
        <taxon>Bacillati</taxon>
        <taxon>Cyanobacteriota</taxon>
        <taxon>Cyanophyceae</taxon>
        <taxon>Oscillatoriophycideae</taxon>
        <taxon>Chroococcales</taxon>
        <taxon>Aphanothecaceae</taxon>
        <taxon>Crocosphaera</taxon>
    </lineage>
</organism>
<protein>
    <recommendedName>
        <fullName evidence="2">Glycosyl hydrolase-like 10 domain-containing protein</fullName>
    </recommendedName>
</protein>
<evidence type="ECO:0000256" key="1">
    <source>
        <dbReference type="ARBA" id="ARBA00022729"/>
    </source>
</evidence>
<feature type="domain" description="Glycosyl hydrolase-like 10" evidence="2">
    <location>
        <begin position="43"/>
        <end position="163"/>
    </location>
</feature>